<organism evidence="2 3">
    <name type="scientific">Besnoitia besnoiti</name>
    <name type="common">Apicomplexan protozoan</name>
    <dbReference type="NCBI Taxonomy" id="94643"/>
    <lineage>
        <taxon>Eukaryota</taxon>
        <taxon>Sar</taxon>
        <taxon>Alveolata</taxon>
        <taxon>Apicomplexa</taxon>
        <taxon>Conoidasida</taxon>
        <taxon>Coccidia</taxon>
        <taxon>Eucoccidiorida</taxon>
        <taxon>Eimeriorina</taxon>
        <taxon>Sarcocystidae</taxon>
        <taxon>Besnoitia</taxon>
    </lineage>
</organism>
<feature type="region of interest" description="Disordered" evidence="1">
    <location>
        <begin position="119"/>
        <end position="147"/>
    </location>
</feature>
<feature type="compositionally biased region" description="Basic and acidic residues" evidence="1">
    <location>
        <begin position="609"/>
        <end position="627"/>
    </location>
</feature>
<gene>
    <name evidence="2" type="ORF">BESB_046790</name>
</gene>
<evidence type="ECO:0000256" key="1">
    <source>
        <dbReference type="SAM" id="MobiDB-lite"/>
    </source>
</evidence>
<evidence type="ECO:0000313" key="3">
    <source>
        <dbReference type="Proteomes" id="UP000224006"/>
    </source>
</evidence>
<dbReference type="RefSeq" id="XP_029220496.1">
    <property type="nucleotide sequence ID" value="XM_029363130.1"/>
</dbReference>
<name>A0A2A9MLG9_BESBE</name>
<sequence length="867" mass="91908">MHVERIDGEMTQDEGTNSHLSDYESADGVPRAFFDSRFKAWRVEWQALSGRLGAHAFSAEESSVSRSLAAWFVEEPAAHHRVPSDVAVPTKTLELAGALNGVDLSRCVRKLSLTASSVSEGAATGGGRRGARGAAPRPRPAPAPAPANSEVLLRGLPAALAFRAPGSGFRRAAASLAGAAECVAEAGARLRLHAPSAAVFLPWQVEVGSRQLEVARIEATTDFFSLARPSHRACGWRAFLSAPSRRARGGLLFFPRRGSAAMVKATSLLCLVGVLLRHRRARGAHCIECDGGQVVAETAAWFALRCLRVDREGGDEGEDPQSGCTMEVHQRASHKLGGAAPSPAEGAGDAPTVERSLGELLCCSVCGMQFAHPACAPGRREHSENESVEFVCASCADRVQRTAAAAADTPCGQTAVRAAEDIVRVVESGAVPRSHFLRATVNRQVDESTHALAQFLLRRRAWSASREADAPAEAPTDKDAGEVLLSEGDARPAEDTAVHRPRPGCAWLEATSAERWGAKITGASHDDVRLTLPGAVGEGTEEAQLRQLACRQRQRVRALQRGVLLGVWSPAVSSSSFLPASCAWSSGAASLRGREATRRVVGAEGPAMEARRRNCAEENRDAADGRTLKPAPTGGTRAPDAEGAPEAKRGLREKTPDEWFSHKAKVRATALQQLAEILQSSSPWHRVLRRLRTLLGSLQPEVSVGLHLASSEAHTYLPCSAFESTSLISNPSRDSFFFFPTEPPLRASLFSPLSSNSPFGAAPAACRASILLSSSAPPVESESSCAESSSQSGDATDADGSLKREGCPEDDGERQSKDRDGEARVEADVSPSPSHSPQLVFFVSSSPICLSSSFSPRSEAAAADDTL</sequence>
<feature type="compositionally biased region" description="Basic and acidic residues" evidence="1">
    <location>
        <begin position="800"/>
        <end position="827"/>
    </location>
</feature>
<comment type="caution">
    <text evidence="2">The sequence shown here is derived from an EMBL/GenBank/DDBJ whole genome shotgun (WGS) entry which is preliminary data.</text>
</comment>
<feature type="region of interest" description="Disordered" evidence="1">
    <location>
        <begin position="605"/>
        <end position="656"/>
    </location>
</feature>
<dbReference type="EMBL" id="NWUJ01000003">
    <property type="protein sequence ID" value="PFH36487.1"/>
    <property type="molecule type" value="Genomic_DNA"/>
</dbReference>
<dbReference type="AlphaFoldDB" id="A0A2A9MLG9"/>
<dbReference type="GeneID" id="40309609"/>
<feature type="region of interest" description="Disordered" evidence="1">
    <location>
        <begin position="1"/>
        <end position="23"/>
    </location>
</feature>
<evidence type="ECO:0000313" key="2">
    <source>
        <dbReference type="EMBL" id="PFH36487.1"/>
    </source>
</evidence>
<feature type="compositionally biased region" description="Basic and acidic residues" evidence="1">
    <location>
        <begin position="645"/>
        <end position="656"/>
    </location>
</feature>
<dbReference type="CDD" id="cd15489">
    <property type="entry name" value="PHD_SF"/>
    <property type="match status" value="1"/>
</dbReference>
<feature type="compositionally biased region" description="Low complexity" evidence="1">
    <location>
        <begin position="781"/>
        <end position="792"/>
    </location>
</feature>
<feature type="region of interest" description="Disordered" evidence="1">
    <location>
        <begin position="781"/>
        <end position="838"/>
    </location>
</feature>
<reference evidence="2 3" key="1">
    <citation type="submission" date="2017-09" db="EMBL/GenBank/DDBJ databases">
        <title>Genome sequencing of Besnoitia besnoiti strain Bb-Ger1.</title>
        <authorList>
            <person name="Schares G."/>
            <person name="Venepally P."/>
            <person name="Lorenzi H.A."/>
        </authorList>
    </citation>
    <scope>NUCLEOTIDE SEQUENCE [LARGE SCALE GENOMIC DNA]</scope>
    <source>
        <strain evidence="2 3">Bb-Ger1</strain>
    </source>
</reference>
<dbReference type="KEGG" id="bbes:BESB_046790"/>
<proteinExistence type="predicted"/>
<dbReference type="VEuPathDB" id="ToxoDB:BESB_046790"/>
<protein>
    <submittedName>
        <fullName evidence="2">Uncharacterized protein</fullName>
    </submittedName>
</protein>
<accession>A0A2A9MLG9</accession>
<dbReference type="Proteomes" id="UP000224006">
    <property type="component" value="Chromosome III"/>
</dbReference>
<keyword evidence="3" id="KW-1185">Reference proteome</keyword>